<gene>
    <name evidence="1" type="ORF">C3E79_10595</name>
</gene>
<dbReference type="OrthoDB" id="1633380at2"/>
<proteinExistence type="predicted"/>
<sequence>MDHRSPDTRAPRHRWRLFVYSAVGVVAFFVPFTLGGTSTILLDHIVRWITAALGEGARFLALAAVTAGALYQFATGRWKEDTTRTVFAFLSALAVIISAMLVIGRGPAFLFNPQIGPFVLEKLVIPIGLLIPVGAVFLGLLVGFGLMEFIGVLVQPIMRPVFHTPGKSAVDAVASFLGSYSLGLLITDRMYRSGSYTGREAAIVASGFSTVSATFMVIVARTLDLMDHWTTYFLATFVITFVVTAITVRVPPLSRISADYYPGSEPKPEKTITGNRTRAAWDEAMAELSKADPLRTVVWNNFRDGLTMVIQILPGIMAVGVIGLTVATYTPAFSILGAVFYPVVWALGLPTPWETSGALAAGLAEMFLPATLMADSSDMVLKFTIAVVCVSQIFFFSAMVPAVLATDIPLNIVQMITIWFIRVLLTVLITVPVAHLIV</sequence>
<protein>
    <submittedName>
        <fullName evidence="1">Histidine transporter</fullName>
    </submittedName>
</protein>
<evidence type="ECO:0000313" key="2">
    <source>
        <dbReference type="Proteomes" id="UP000244754"/>
    </source>
</evidence>
<dbReference type="EMBL" id="CP026948">
    <property type="protein sequence ID" value="AWB84863.1"/>
    <property type="molecule type" value="Genomic_DNA"/>
</dbReference>
<evidence type="ECO:0000313" key="1">
    <source>
        <dbReference type="EMBL" id="AWB84863.1"/>
    </source>
</evidence>
<name>A0A2S0WGH0_9CORY</name>
<dbReference type="AlphaFoldDB" id="A0A2S0WGH0"/>
<accession>A0A2S0WGH0</accession>
<dbReference type="RefSeq" id="WP_108404871.1">
    <property type="nucleotide sequence ID" value="NZ_CP026948.1"/>
</dbReference>
<keyword evidence="2" id="KW-1185">Reference proteome</keyword>
<reference evidence="2" key="1">
    <citation type="submission" date="2018-01" db="EMBL/GenBank/DDBJ databases">
        <authorList>
            <person name="Li J."/>
        </authorList>
    </citation>
    <scope>NUCLEOTIDE SEQUENCE [LARGE SCALE GENOMIC DNA]</scope>
    <source>
        <strain evidence="2">2184</strain>
    </source>
</reference>
<organism evidence="1 2">
    <name type="scientific">Corynebacterium liangguodongii</name>
    <dbReference type="NCBI Taxonomy" id="2079535"/>
    <lineage>
        <taxon>Bacteria</taxon>
        <taxon>Bacillati</taxon>
        <taxon>Actinomycetota</taxon>
        <taxon>Actinomycetes</taxon>
        <taxon>Mycobacteriales</taxon>
        <taxon>Corynebacteriaceae</taxon>
        <taxon>Corynebacterium</taxon>
    </lineage>
</organism>
<dbReference type="Proteomes" id="UP000244754">
    <property type="component" value="Chromosome"/>
</dbReference>
<dbReference type="InterPro" id="IPR011642">
    <property type="entry name" value="Gate_dom"/>
</dbReference>
<dbReference type="Pfam" id="PF07670">
    <property type="entry name" value="Gate"/>
    <property type="match status" value="1"/>
</dbReference>
<dbReference type="KEGG" id="clia:C3E79_10595"/>